<dbReference type="InterPro" id="IPR042197">
    <property type="entry name" value="Apaf_helical"/>
</dbReference>
<dbReference type="PANTHER" id="PTHR23155">
    <property type="entry name" value="DISEASE RESISTANCE PROTEIN RP"/>
    <property type="match status" value="1"/>
</dbReference>
<accession>A0A2G2YUP3</accession>
<dbReference type="AlphaFoldDB" id="A0A2G2YUP3"/>
<sequence>MRAQVIFFKSKAFVNERFSRELVPLGEQIANKCQGLPLTIVVVARLLSKSKSTEEEWKNVAENMKSRVTKDPAEQCLRVVTSSYHYLPNDLQACLLYLTIFPEDSKISV</sequence>
<dbReference type="STRING" id="4072.A0A2G2YUP3"/>
<dbReference type="Gramene" id="PHT73459">
    <property type="protein sequence ID" value="PHT73459"/>
    <property type="gene ID" value="T459_24244"/>
</dbReference>
<protein>
    <submittedName>
        <fullName evidence="3">Uncharacterized protein</fullName>
    </submittedName>
</protein>
<evidence type="ECO:0000313" key="4">
    <source>
        <dbReference type="Proteomes" id="UP000222542"/>
    </source>
</evidence>
<dbReference type="Gene3D" id="1.10.8.430">
    <property type="entry name" value="Helical domain of apoptotic protease-activating factors"/>
    <property type="match status" value="1"/>
</dbReference>
<proteinExistence type="inferred from homology"/>
<evidence type="ECO:0000256" key="1">
    <source>
        <dbReference type="ARBA" id="ARBA00008894"/>
    </source>
</evidence>
<comment type="caution">
    <text evidence="3">The sequence shown here is derived from an EMBL/GenBank/DDBJ whole genome shotgun (WGS) entry which is preliminary data.</text>
</comment>
<dbReference type="GO" id="GO:0006952">
    <property type="term" value="P:defense response"/>
    <property type="evidence" value="ECO:0007669"/>
    <property type="project" value="InterPro"/>
</dbReference>
<dbReference type="EMBL" id="AYRZ02000009">
    <property type="protein sequence ID" value="PHT73459.1"/>
    <property type="molecule type" value="Genomic_DNA"/>
</dbReference>
<gene>
    <name evidence="3" type="ORF">T459_24244</name>
</gene>
<dbReference type="SUPFAM" id="SSF52540">
    <property type="entry name" value="P-loop containing nucleoside triphosphate hydrolases"/>
    <property type="match status" value="1"/>
</dbReference>
<comment type="similarity">
    <text evidence="1">Belongs to the disease resistance NB-LRR family.</text>
</comment>
<dbReference type="GO" id="GO:0005737">
    <property type="term" value="C:cytoplasm"/>
    <property type="evidence" value="ECO:0007669"/>
    <property type="project" value="UniProtKB-SubCell"/>
</dbReference>
<dbReference type="InterPro" id="IPR027417">
    <property type="entry name" value="P-loop_NTPase"/>
</dbReference>
<dbReference type="InterPro" id="IPR036388">
    <property type="entry name" value="WH-like_DNA-bd_sf"/>
</dbReference>
<organism evidence="3 4">
    <name type="scientific">Capsicum annuum</name>
    <name type="common">Capsicum pepper</name>
    <dbReference type="NCBI Taxonomy" id="4072"/>
    <lineage>
        <taxon>Eukaryota</taxon>
        <taxon>Viridiplantae</taxon>
        <taxon>Streptophyta</taxon>
        <taxon>Embryophyta</taxon>
        <taxon>Tracheophyta</taxon>
        <taxon>Spermatophyta</taxon>
        <taxon>Magnoliopsida</taxon>
        <taxon>eudicotyledons</taxon>
        <taxon>Gunneridae</taxon>
        <taxon>Pentapetalae</taxon>
        <taxon>asterids</taxon>
        <taxon>lamiids</taxon>
        <taxon>Solanales</taxon>
        <taxon>Solanaceae</taxon>
        <taxon>Solanoideae</taxon>
        <taxon>Capsiceae</taxon>
        <taxon>Capsicum</taxon>
    </lineage>
</organism>
<dbReference type="InterPro" id="IPR044974">
    <property type="entry name" value="Disease_R_plants"/>
</dbReference>
<dbReference type="Proteomes" id="UP000222542">
    <property type="component" value="Unassembled WGS sequence"/>
</dbReference>
<evidence type="ECO:0000256" key="2">
    <source>
        <dbReference type="ARBA" id="ARBA00022614"/>
    </source>
</evidence>
<reference evidence="3 4" key="1">
    <citation type="journal article" date="2014" name="Nat. Genet.">
        <title>Genome sequence of the hot pepper provides insights into the evolution of pungency in Capsicum species.</title>
        <authorList>
            <person name="Kim S."/>
            <person name="Park M."/>
            <person name="Yeom S.I."/>
            <person name="Kim Y.M."/>
            <person name="Lee J.M."/>
            <person name="Lee H.A."/>
            <person name="Seo E."/>
            <person name="Choi J."/>
            <person name="Cheong K."/>
            <person name="Kim K.T."/>
            <person name="Jung K."/>
            <person name="Lee G.W."/>
            <person name="Oh S.K."/>
            <person name="Bae C."/>
            <person name="Kim S.B."/>
            <person name="Lee H.Y."/>
            <person name="Kim S.Y."/>
            <person name="Kim M.S."/>
            <person name="Kang B.C."/>
            <person name="Jo Y.D."/>
            <person name="Yang H.B."/>
            <person name="Jeong H.J."/>
            <person name="Kang W.H."/>
            <person name="Kwon J.K."/>
            <person name="Shin C."/>
            <person name="Lim J.Y."/>
            <person name="Park J.H."/>
            <person name="Huh J.H."/>
            <person name="Kim J.S."/>
            <person name="Kim B.D."/>
            <person name="Cohen O."/>
            <person name="Paran I."/>
            <person name="Suh M.C."/>
            <person name="Lee S.B."/>
            <person name="Kim Y.K."/>
            <person name="Shin Y."/>
            <person name="Noh S.J."/>
            <person name="Park J."/>
            <person name="Seo Y.S."/>
            <person name="Kwon S.Y."/>
            <person name="Kim H.A."/>
            <person name="Park J.M."/>
            <person name="Kim H.J."/>
            <person name="Choi S.B."/>
            <person name="Bosland P.W."/>
            <person name="Reeves G."/>
            <person name="Jo S.H."/>
            <person name="Lee B.W."/>
            <person name="Cho H.T."/>
            <person name="Choi H.S."/>
            <person name="Lee M.S."/>
            <person name="Yu Y."/>
            <person name="Do Choi Y."/>
            <person name="Park B.S."/>
            <person name="van Deynze A."/>
            <person name="Ashrafi H."/>
            <person name="Hill T."/>
            <person name="Kim W.T."/>
            <person name="Pai H.S."/>
            <person name="Ahn H.K."/>
            <person name="Yeam I."/>
            <person name="Giovannoni J.J."/>
            <person name="Rose J.K."/>
            <person name="Sorensen I."/>
            <person name="Lee S.J."/>
            <person name="Kim R.W."/>
            <person name="Choi I.Y."/>
            <person name="Choi B.S."/>
            <person name="Lim J.S."/>
            <person name="Lee Y.H."/>
            <person name="Choi D."/>
        </authorList>
    </citation>
    <scope>NUCLEOTIDE SEQUENCE [LARGE SCALE GENOMIC DNA]</scope>
    <source>
        <strain evidence="4">cv. CM334</strain>
    </source>
</reference>
<dbReference type="Gene3D" id="1.10.10.10">
    <property type="entry name" value="Winged helix-like DNA-binding domain superfamily/Winged helix DNA-binding domain"/>
    <property type="match status" value="1"/>
</dbReference>
<dbReference type="GO" id="GO:0043531">
    <property type="term" value="F:ADP binding"/>
    <property type="evidence" value="ECO:0007669"/>
    <property type="project" value="InterPro"/>
</dbReference>
<keyword evidence="2" id="KW-0433">Leucine-rich repeat</keyword>
<dbReference type="PANTHER" id="PTHR23155:SF1152">
    <property type="entry name" value="AAA+ ATPASE DOMAIN-CONTAINING PROTEIN"/>
    <property type="match status" value="1"/>
</dbReference>
<reference evidence="3 4" key="2">
    <citation type="journal article" date="2017" name="Genome Biol.">
        <title>New reference genome sequences of hot pepper reveal the massive evolution of plant disease-resistance genes by retroduplication.</title>
        <authorList>
            <person name="Kim S."/>
            <person name="Park J."/>
            <person name="Yeom S.I."/>
            <person name="Kim Y.M."/>
            <person name="Seo E."/>
            <person name="Kim K.T."/>
            <person name="Kim M.S."/>
            <person name="Lee J.M."/>
            <person name="Cheong K."/>
            <person name="Shin H.S."/>
            <person name="Kim S.B."/>
            <person name="Han K."/>
            <person name="Lee J."/>
            <person name="Park M."/>
            <person name="Lee H.A."/>
            <person name="Lee H.Y."/>
            <person name="Lee Y."/>
            <person name="Oh S."/>
            <person name="Lee J.H."/>
            <person name="Choi E."/>
            <person name="Choi E."/>
            <person name="Lee S.E."/>
            <person name="Jeon J."/>
            <person name="Kim H."/>
            <person name="Choi G."/>
            <person name="Song H."/>
            <person name="Lee J."/>
            <person name="Lee S.C."/>
            <person name="Kwon J.K."/>
            <person name="Lee H.Y."/>
            <person name="Koo N."/>
            <person name="Hong Y."/>
            <person name="Kim R.W."/>
            <person name="Kang W.H."/>
            <person name="Huh J.H."/>
            <person name="Kang B.C."/>
            <person name="Yang T.J."/>
            <person name="Lee Y.H."/>
            <person name="Bennetzen J.L."/>
            <person name="Choi D."/>
        </authorList>
    </citation>
    <scope>NUCLEOTIDE SEQUENCE [LARGE SCALE GENOMIC DNA]</scope>
    <source>
        <strain evidence="4">cv. CM334</strain>
    </source>
</reference>
<name>A0A2G2YUP3_CAPAN</name>
<dbReference type="GO" id="GO:0005524">
    <property type="term" value="F:ATP binding"/>
    <property type="evidence" value="ECO:0007669"/>
    <property type="project" value="UniProtKB-KW"/>
</dbReference>
<dbReference type="OMA" id="YHYLPND"/>
<dbReference type="GO" id="GO:0016020">
    <property type="term" value="C:membrane"/>
    <property type="evidence" value="ECO:0007669"/>
    <property type="project" value="UniProtKB-SubCell"/>
</dbReference>
<evidence type="ECO:0000313" key="3">
    <source>
        <dbReference type="EMBL" id="PHT73459.1"/>
    </source>
</evidence>
<keyword evidence="4" id="KW-1185">Reference proteome</keyword>